<evidence type="ECO:0000313" key="4">
    <source>
        <dbReference type="Proteomes" id="UP000030752"/>
    </source>
</evidence>
<dbReference type="PRINTS" id="PR00621">
    <property type="entry name" value="HISTONEH2B"/>
</dbReference>
<dbReference type="InterPro" id="IPR000558">
    <property type="entry name" value="Histone_H2B"/>
</dbReference>
<sequence length="59" mass="6438">DLFKCIATESSRLTAYNKLSTISSRDIQTATRLVLPPGLTPHTISAGNQATTSYSFYTK</sequence>
<dbReference type="PANTHER" id="PTHR23428">
    <property type="entry name" value="HISTONE H2B"/>
    <property type="match status" value="1"/>
</dbReference>
<dbReference type="EMBL" id="KB822719">
    <property type="protein sequence ID" value="ETN40988.1"/>
    <property type="molecule type" value="Genomic_DNA"/>
</dbReference>
<dbReference type="Proteomes" id="UP000030752">
    <property type="component" value="Unassembled WGS sequence"/>
</dbReference>
<evidence type="ECO:0000313" key="3">
    <source>
        <dbReference type="EMBL" id="ETN40988.1"/>
    </source>
</evidence>
<keyword evidence="4" id="KW-1185">Reference proteome</keyword>
<accession>W2RYZ1</accession>
<dbReference type="VEuPathDB" id="FungiDB:HMPREF1541_02920"/>
<organism evidence="3 4">
    <name type="scientific">Cyphellophora europaea (strain CBS 101466)</name>
    <name type="common">Phialophora europaea</name>
    <dbReference type="NCBI Taxonomy" id="1220924"/>
    <lineage>
        <taxon>Eukaryota</taxon>
        <taxon>Fungi</taxon>
        <taxon>Dikarya</taxon>
        <taxon>Ascomycota</taxon>
        <taxon>Pezizomycotina</taxon>
        <taxon>Eurotiomycetes</taxon>
        <taxon>Chaetothyriomycetidae</taxon>
        <taxon>Chaetothyriales</taxon>
        <taxon>Cyphellophoraceae</taxon>
        <taxon>Cyphellophora</taxon>
    </lineage>
</organism>
<dbReference type="InterPro" id="IPR009072">
    <property type="entry name" value="Histone-fold"/>
</dbReference>
<reference evidence="3 4" key="1">
    <citation type="submission" date="2013-03" db="EMBL/GenBank/DDBJ databases">
        <title>The Genome Sequence of Phialophora europaea CBS 101466.</title>
        <authorList>
            <consortium name="The Broad Institute Genomics Platform"/>
            <person name="Cuomo C."/>
            <person name="de Hoog S."/>
            <person name="Gorbushina A."/>
            <person name="Walker B."/>
            <person name="Young S.K."/>
            <person name="Zeng Q."/>
            <person name="Gargeya S."/>
            <person name="Fitzgerald M."/>
            <person name="Haas B."/>
            <person name="Abouelleil A."/>
            <person name="Allen A.W."/>
            <person name="Alvarado L."/>
            <person name="Arachchi H.M."/>
            <person name="Berlin A.M."/>
            <person name="Chapman S.B."/>
            <person name="Gainer-Dewar J."/>
            <person name="Goldberg J."/>
            <person name="Griggs A."/>
            <person name="Gujja S."/>
            <person name="Hansen M."/>
            <person name="Howarth C."/>
            <person name="Imamovic A."/>
            <person name="Ireland A."/>
            <person name="Larimer J."/>
            <person name="McCowan C."/>
            <person name="Murphy C."/>
            <person name="Pearson M."/>
            <person name="Poon T.W."/>
            <person name="Priest M."/>
            <person name="Roberts A."/>
            <person name="Saif S."/>
            <person name="Shea T."/>
            <person name="Sisk P."/>
            <person name="Sykes S."/>
            <person name="Wortman J."/>
            <person name="Nusbaum C."/>
            <person name="Birren B."/>
        </authorList>
    </citation>
    <scope>NUCLEOTIDE SEQUENCE [LARGE SCALE GENOMIC DNA]</scope>
    <source>
        <strain evidence="3 4">CBS 101466</strain>
    </source>
</reference>
<gene>
    <name evidence="3" type="ORF">HMPREF1541_02920</name>
</gene>
<evidence type="ECO:0000256" key="2">
    <source>
        <dbReference type="ARBA" id="ARBA00022990"/>
    </source>
</evidence>
<evidence type="ECO:0008006" key="5">
    <source>
        <dbReference type="Google" id="ProtNLM"/>
    </source>
</evidence>
<dbReference type="RefSeq" id="XP_008715497.1">
    <property type="nucleotide sequence ID" value="XM_008717275.1"/>
</dbReference>
<evidence type="ECO:0000256" key="1">
    <source>
        <dbReference type="ARBA" id="ARBA00006846"/>
    </source>
</evidence>
<keyword evidence="2" id="KW-0007">Acetylation</keyword>
<dbReference type="STRING" id="1220924.W2RYZ1"/>
<dbReference type="AlphaFoldDB" id="W2RYZ1"/>
<dbReference type="GO" id="GO:0003677">
    <property type="term" value="F:DNA binding"/>
    <property type="evidence" value="ECO:0007669"/>
    <property type="project" value="InterPro"/>
</dbReference>
<feature type="non-terminal residue" evidence="3">
    <location>
        <position position="59"/>
    </location>
</feature>
<dbReference type="OrthoDB" id="10254238at2759"/>
<dbReference type="eggNOG" id="KOG1744">
    <property type="taxonomic scope" value="Eukaryota"/>
</dbReference>
<proteinExistence type="inferred from homology"/>
<dbReference type="InParanoid" id="W2RYZ1"/>
<dbReference type="GeneID" id="19970259"/>
<dbReference type="HOGENOM" id="CLU_075666_5_1_1"/>
<name>W2RYZ1_CYPE1</name>
<dbReference type="Gene3D" id="1.10.20.10">
    <property type="entry name" value="Histone, subunit A"/>
    <property type="match status" value="1"/>
</dbReference>
<dbReference type="SMART" id="SM00427">
    <property type="entry name" value="H2B"/>
    <property type="match status" value="1"/>
</dbReference>
<dbReference type="GO" id="GO:0000786">
    <property type="term" value="C:nucleosome"/>
    <property type="evidence" value="ECO:0007669"/>
    <property type="project" value="InterPro"/>
</dbReference>
<comment type="similarity">
    <text evidence="1">Belongs to the histone H2B family.</text>
</comment>
<dbReference type="GO" id="GO:0030527">
    <property type="term" value="F:structural constituent of chromatin"/>
    <property type="evidence" value="ECO:0007669"/>
    <property type="project" value="InterPro"/>
</dbReference>
<dbReference type="SUPFAM" id="SSF47113">
    <property type="entry name" value="Histone-fold"/>
    <property type="match status" value="1"/>
</dbReference>
<feature type="non-terminal residue" evidence="3">
    <location>
        <position position="1"/>
    </location>
</feature>
<dbReference type="GO" id="GO:0046982">
    <property type="term" value="F:protein heterodimerization activity"/>
    <property type="evidence" value="ECO:0007669"/>
    <property type="project" value="InterPro"/>
</dbReference>
<protein>
    <recommendedName>
        <fullName evidence="5">Histone H2A/H2B/H3 domain-containing protein</fullName>
    </recommendedName>
</protein>